<reference evidence="3 4" key="1">
    <citation type="submission" date="2024-06" db="EMBL/GenBank/DDBJ databases">
        <title>The Natural Products Discovery Center: Release of the First 8490 Sequenced Strains for Exploring Actinobacteria Biosynthetic Diversity.</title>
        <authorList>
            <person name="Kalkreuter E."/>
            <person name="Kautsar S.A."/>
            <person name="Yang D."/>
            <person name="Bader C.D."/>
            <person name="Teijaro C.N."/>
            <person name="Fluegel L."/>
            <person name="Davis C.M."/>
            <person name="Simpson J.R."/>
            <person name="Lauterbach L."/>
            <person name="Steele A.D."/>
            <person name="Gui C."/>
            <person name="Meng S."/>
            <person name="Li G."/>
            <person name="Viehrig K."/>
            <person name="Ye F."/>
            <person name="Su P."/>
            <person name="Kiefer A.F."/>
            <person name="Nichols A."/>
            <person name="Cepeda A.J."/>
            <person name="Yan W."/>
            <person name="Fan B."/>
            <person name="Jiang Y."/>
            <person name="Adhikari A."/>
            <person name="Zheng C.-J."/>
            <person name="Schuster L."/>
            <person name="Cowan T.M."/>
            <person name="Smanski M.J."/>
            <person name="Chevrette M.G."/>
            <person name="De Carvalho L.P.S."/>
            <person name="Shen B."/>
        </authorList>
    </citation>
    <scope>NUCLEOTIDE SEQUENCE [LARGE SCALE GENOMIC DNA]</scope>
    <source>
        <strain evidence="3 4">NPDC000837</strain>
    </source>
</reference>
<name>A0ABV1UXV2_9ACTN</name>
<comment type="caution">
    <text evidence="3">The sequence shown here is derived from an EMBL/GenBank/DDBJ whole genome shotgun (WGS) entry which is preliminary data.</text>
</comment>
<protein>
    <recommendedName>
        <fullName evidence="5">Secreted protein</fullName>
    </recommendedName>
</protein>
<dbReference type="Proteomes" id="UP001445472">
    <property type="component" value="Unassembled WGS sequence"/>
</dbReference>
<keyword evidence="4" id="KW-1185">Reference proteome</keyword>
<feature type="signal peptide" evidence="2">
    <location>
        <begin position="1"/>
        <end position="30"/>
    </location>
</feature>
<feature type="compositionally biased region" description="Basic and acidic residues" evidence="1">
    <location>
        <begin position="45"/>
        <end position="58"/>
    </location>
</feature>
<keyword evidence="2" id="KW-0732">Signal</keyword>
<dbReference type="RefSeq" id="WP_351977161.1">
    <property type="nucleotide sequence ID" value="NZ_JBEPBX010000017.1"/>
</dbReference>
<feature type="chain" id="PRO_5046003550" description="Secreted protein" evidence="2">
    <location>
        <begin position="31"/>
        <end position="170"/>
    </location>
</feature>
<sequence length="170" mass="17795">MISVKIRGSIMAVTAAVAAATVFMAPTVSADTKPAPSAAVVTNGGDEKDKDKGDEKRNCGPFLSQLDGRLQLAWDSLDSTAPQIPTARTALSQADRRITALEDSKCLCSAETDLLRDLLDAVLANLDATPPNVPEARERLAHLILAVDLLRAGFTCDNGKCGSNGVMSDG</sequence>
<evidence type="ECO:0000256" key="1">
    <source>
        <dbReference type="SAM" id="MobiDB-lite"/>
    </source>
</evidence>
<accession>A0ABV1UXV2</accession>
<feature type="region of interest" description="Disordered" evidence="1">
    <location>
        <begin position="31"/>
        <end position="58"/>
    </location>
</feature>
<organism evidence="3 4">
    <name type="scientific">Streptomyces xantholiticus</name>
    <dbReference type="NCBI Taxonomy" id="68285"/>
    <lineage>
        <taxon>Bacteria</taxon>
        <taxon>Bacillati</taxon>
        <taxon>Actinomycetota</taxon>
        <taxon>Actinomycetes</taxon>
        <taxon>Kitasatosporales</taxon>
        <taxon>Streptomycetaceae</taxon>
        <taxon>Streptomyces</taxon>
    </lineage>
</organism>
<gene>
    <name evidence="3" type="ORF">ABT276_20165</name>
</gene>
<evidence type="ECO:0000256" key="2">
    <source>
        <dbReference type="SAM" id="SignalP"/>
    </source>
</evidence>
<evidence type="ECO:0008006" key="5">
    <source>
        <dbReference type="Google" id="ProtNLM"/>
    </source>
</evidence>
<evidence type="ECO:0000313" key="3">
    <source>
        <dbReference type="EMBL" id="MER6615632.1"/>
    </source>
</evidence>
<evidence type="ECO:0000313" key="4">
    <source>
        <dbReference type="Proteomes" id="UP001445472"/>
    </source>
</evidence>
<proteinExistence type="predicted"/>
<dbReference type="EMBL" id="JBEPBX010000017">
    <property type="protein sequence ID" value="MER6615632.1"/>
    <property type="molecule type" value="Genomic_DNA"/>
</dbReference>